<comment type="caution">
    <text evidence="1">The sequence shown here is derived from an EMBL/GenBank/DDBJ whole genome shotgun (WGS) entry which is preliminary data.</text>
</comment>
<evidence type="ECO:0000313" key="1">
    <source>
        <dbReference type="EMBL" id="KAF5092427.1"/>
    </source>
</evidence>
<evidence type="ECO:0000313" key="2">
    <source>
        <dbReference type="Proteomes" id="UP000744676"/>
    </source>
</evidence>
<dbReference type="Proteomes" id="UP000744676">
    <property type="component" value="Unassembled WGS sequence"/>
</dbReference>
<accession>A0ACB6UY05</accession>
<gene>
    <name evidence="1" type="ORF">D0Z00_004595</name>
</gene>
<keyword evidence="2" id="KW-1185">Reference proteome</keyword>
<name>A0ACB6UY05_9ASCO</name>
<proteinExistence type="predicted"/>
<reference evidence="1 2" key="1">
    <citation type="journal article" date="2020" name="Front. Microbiol.">
        <title>Phenotypic and Genetic Characterization of the Cheese Ripening Yeast Geotrichum candidum.</title>
        <authorList>
            <person name="Perkins V."/>
            <person name="Vignola S."/>
            <person name="Lessard M.H."/>
            <person name="Plante P.L."/>
            <person name="Corbeil J."/>
            <person name="Dugat-Bony E."/>
            <person name="Frenette M."/>
            <person name="Labrie S."/>
        </authorList>
    </citation>
    <scope>NUCLEOTIDE SEQUENCE [LARGE SCALE GENOMIC DNA]</scope>
    <source>
        <strain evidence="1 2">LMA-1147</strain>
    </source>
</reference>
<protein>
    <submittedName>
        <fullName evidence="1">Uncharacterized protein</fullName>
    </submittedName>
</protein>
<dbReference type="EMBL" id="QVQA01000405">
    <property type="protein sequence ID" value="KAF5092427.1"/>
    <property type="molecule type" value="Genomic_DNA"/>
</dbReference>
<sequence>MAFNDNTPIVNGSPSSIILFIALGVGIVFVNIVAIAGLKYFWRRRRVATTIIEGPATSNSIDASIGHDRLRSRSLRRRKKILKLMTQAQVDAKFPTKTYKQAVQESPLHRTNEKSGGIIVQENSIQNDSISTYDQEDALIDKSHTTKHNQAQTRRQPSQSNRLSLTIKRLVNRASNSHVRDSNISNNSINHPINTPHASEEIDLGENGRLHHSDVDLEAQTAPSPNHRQITTTETQSNEQNKQQQNYPNCLPLPSRPATLSNNTQYDSDMDTDNEDDDSNNHHHPAFPSEGALDMCAICIEDFEESNIVRLLPCGHIFHPECIDPWFLTRQARCPLCKANYYAPKPEDPLGPDPVEVLEQRYLEQQRQRAREAREQGESANPPPNTSIGRRLSNRLWGSRRTTSSSRENDGNELESVLAAPSQPSR</sequence>
<organism evidence="1 2">
    <name type="scientific">Geotrichum galactomycetum</name>
    <dbReference type="NCBI Taxonomy" id="27317"/>
    <lineage>
        <taxon>Eukaryota</taxon>
        <taxon>Fungi</taxon>
        <taxon>Dikarya</taxon>
        <taxon>Ascomycota</taxon>
        <taxon>Saccharomycotina</taxon>
        <taxon>Dipodascomycetes</taxon>
        <taxon>Dipodascales</taxon>
        <taxon>Dipodascaceae</taxon>
        <taxon>Geotrichum</taxon>
    </lineage>
</organism>